<evidence type="ECO:0000313" key="2">
    <source>
        <dbReference type="Proteomes" id="UP000193689"/>
    </source>
</evidence>
<dbReference type="AlphaFoldDB" id="A0A1Y2DPZ3"/>
<dbReference type="RefSeq" id="XP_040712952.1">
    <property type="nucleotide sequence ID" value="XM_040861924.1"/>
</dbReference>
<dbReference type="InParanoid" id="A0A1Y2DPZ3"/>
<protein>
    <submittedName>
        <fullName evidence="1">Uncharacterized protein</fullName>
    </submittedName>
</protein>
<gene>
    <name evidence="1" type="ORF">BCR38DRAFT_45653</name>
</gene>
<proteinExistence type="predicted"/>
<keyword evidence="2" id="KW-1185">Reference proteome</keyword>
<evidence type="ECO:0000313" key="1">
    <source>
        <dbReference type="EMBL" id="ORY60725.1"/>
    </source>
</evidence>
<organism evidence="1 2">
    <name type="scientific">Pseudomassariella vexata</name>
    <dbReference type="NCBI Taxonomy" id="1141098"/>
    <lineage>
        <taxon>Eukaryota</taxon>
        <taxon>Fungi</taxon>
        <taxon>Dikarya</taxon>
        <taxon>Ascomycota</taxon>
        <taxon>Pezizomycotina</taxon>
        <taxon>Sordariomycetes</taxon>
        <taxon>Xylariomycetidae</taxon>
        <taxon>Amphisphaeriales</taxon>
        <taxon>Pseudomassariaceae</taxon>
        <taxon>Pseudomassariella</taxon>
    </lineage>
</organism>
<dbReference type="Proteomes" id="UP000193689">
    <property type="component" value="Unassembled WGS sequence"/>
</dbReference>
<sequence length="81" mass="9249">MEMRTGSLTYYTPSAFPTSPAPRPLPRLHFPNLYPAKYLKYLPFPPKMHPQLSISFRSGKVRSIGAKRPEISSLGIRFDKI</sequence>
<name>A0A1Y2DPZ3_9PEZI</name>
<comment type="caution">
    <text evidence="1">The sequence shown here is derived from an EMBL/GenBank/DDBJ whole genome shotgun (WGS) entry which is preliminary data.</text>
</comment>
<dbReference type="EMBL" id="MCFJ01000011">
    <property type="protein sequence ID" value="ORY60725.1"/>
    <property type="molecule type" value="Genomic_DNA"/>
</dbReference>
<accession>A0A1Y2DPZ3</accession>
<dbReference type="GeneID" id="63778136"/>
<reference evidence="1 2" key="1">
    <citation type="submission" date="2016-07" db="EMBL/GenBank/DDBJ databases">
        <title>Pervasive Adenine N6-methylation of Active Genes in Fungi.</title>
        <authorList>
            <consortium name="DOE Joint Genome Institute"/>
            <person name="Mondo S.J."/>
            <person name="Dannebaum R.O."/>
            <person name="Kuo R.C."/>
            <person name="Labutti K."/>
            <person name="Haridas S."/>
            <person name="Kuo A."/>
            <person name="Salamov A."/>
            <person name="Ahrendt S.R."/>
            <person name="Lipzen A."/>
            <person name="Sullivan W."/>
            <person name="Andreopoulos W.B."/>
            <person name="Clum A."/>
            <person name="Lindquist E."/>
            <person name="Daum C."/>
            <person name="Ramamoorthy G.K."/>
            <person name="Gryganskyi A."/>
            <person name="Culley D."/>
            <person name="Magnuson J.K."/>
            <person name="James T.Y."/>
            <person name="O'Malley M.A."/>
            <person name="Stajich J.E."/>
            <person name="Spatafora J.W."/>
            <person name="Visel A."/>
            <person name="Grigoriev I.V."/>
        </authorList>
    </citation>
    <scope>NUCLEOTIDE SEQUENCE [LARGE SCALE GENOMIC DNA]</scope>
    <source>
        <strain evidence="1 2">CBS 129021</strain>
    </source>
</reference>